<dbReference type="Proteomes" id="UP000294830">
    <property type="component" value="Unassembled WGS sequence"/>
</dbReference>
<dbReference type="GO" id="GO:0003677">
    <property type="term" value="F:DNA binding"/>
    <property type="evidence" value="ECO:0007669"/>
    <property type="project" value="UniProtKB-UniRule"/>
</dbReference>
<dbReference type="OrthoDB" id="494991at2"/>
<dbReference type="AlphaFoldDB" id="A0A4R2E7D7"/>
<keyword evidence="5" id="KW-1185">Reference proteome</keyword>
<dbReference type="InterPro" id="IPR009057">
    <property type="entry name" value="Homeodomain-like_sf"/>
</dbReference>
<sequence>MAKSIDTSKLERIKDATVELVVSHGYNSASVSLIAKQAGVADGYLYRFYQSKYDLVSDIFKAKVEQLADVLDDLYSQKSTVREVVYKFVAHIINRAKEAPIQTKFLFMLIHDYTFEIDKGVALRLKETFEKLVLKGQQNGEINADVTSEDLYVLVIGQSLLYIDSRFRKHFGNEVLESNMAERVANVCLKAIN</sequence>
<dbReference type="InterPro" id="IPR001647">
    <property type="entry name" value="HTH_TetR"/>
</dbReference>
<protein>
    <submittedName>
        <fullName evidence="4">AcrR family transcriptional regulator</fullName>
    </submittedName>
</protein>
<evidence type="ECO:0000256" key="2">
    <source>
        <dbReference type="PROSITE-ProRule" id="PRU00335"/>
    </source>
</evidence>
<dbReference type="PANTHER" id="PTHR43479">
    <property type="entry name" value="ACREF/ENVCD OPERON REPRESSOR-RELATED"/>
    <property type="match status" value="1"/>
</dbReference>
<evidence type="ECO:0000259" key="3">
    <source>
        <dbReference type="PROSITE" id="PS50977"/>
    </source>
</evidence>
<proteinExistence type="predicted"/>
<feature type="DNA-binding region" description="H-T-H motif" evidence="2">
    <location>
        <begin position="30"/>
        <end position="49"/>
    </location>
</feature>
<reference evidence="4 5" key="1">
    <citation type="submission" date="2019-03" db="EMBL/GenBank/DDBJ databases">
        <title>Genomic Encyclopedia of Archaeal and Bacterial Type Strains, Phase II (KMG-II): from individual species to whole genera.</title>
        <authorList>
            <person name="Goeker M."/>
        </authorList>
    </citation>
    <scope>NUCLEOTIDE SEQUENCE [LARGE SCALE GENOMIC DNA]</scope>
    <source>
        <strain evidence="4 5">RL-C</strain>
    </source>
</reference>
<name>A0A4R2E7D7_9BACT</name>
<feature type="domain" description="HTH tetR-type" evidence="3">
    <location>
        <begin position="7"/>
        <end position="67"/>
    </location>
</feature>
<dbReference type="PRINTS" id="PR00455">
    <property type="entry name" value="HTHTETR"/>
</dbReference>
<gene>
    <name evidence="4" type="ORF">CLV25_11822</name>
</gene>
<dbReference type="PANTHER" id="PTHR43479:SF11">
    <property type="entry name" value="ACREF_ENVCD OPERON REPRESSOR-RELATED"/>
    <property type="match status" value="1"/>
</dbReference>
<dbReference type="Gene3D" id="1.10.357.10">
    <property type="entry name" value="Tetracycline Repressor, domain 2"/>
    <property type="match status" value="1"/>
</dbReference>
<dbReference type="InterPro" id="IPR050624">
    <property type="entry name" value="HTH-type_Tx_Regulator"/>
</dbReference>
<dbReference type="SUPFAM" id="SSF46689">
    <property type="entry name" value="Homeodomain-like"/>
    <property type="match status" value="1"/>
</dbReference>
<dbReference type="Pfam" id="PF00440">
    <property type="entry name" value="TetR_N"/>
    <property type="match status" value="1"/>
</dbReference>
<keyword evidence="1 2" id="KW-0238">DNA-binding</keyword>
<comment type="caution">
    <text evidence="4">The sequence shown here is derived from an EMBL/GenBank/DDBJ whole genome shotgun (WGS) entry which is preliminary data.</text>
</comment>
<evidence type="ECO:0000256" key="1">
    <source>
        <dbReference type="ARBA" id="ARBA00023125"/>
    </source>
</evidence>
<accession>A0A4R2E7D7</accession>
<dbReference type="EMBL" id="SLWB01000018">
    <property type="protein sequence ID" value="TCN62696.1"/>
    <property type="molecule type" value="Genomic_DNA"/>
</dbReference>
<dbReference type="PROSITE" id="PS50977">
    <property type="entry name" value="HTH_TETR_2"/>
    <property type="match status" value="1"/>
</dbReference>
<dbReference type="RefSeq" id="WP_131840359.1">
    <property type="nucleotide sequence ID" value="NZ_SLWB01000018.1"/>
</dbReference>
<evidence type="ECO:0000313" key="4">
    <source>
        <dbReference type="EMBL" id="TCN62696.1"/>
    </source>
</evidence>
<evidence type="ECO:0000313" key="5">
    <source>
        <dbReference type="Proteomes" id="UP000294830"/>
    </source>
</evidence>
<organism evidence="4 5">
    <name type="scientific">Acetobacteroides hydrogenigenes</name>
    <dbReference type="NCBI Taxonomy" id="979970"/>
    <lineage>
        <taxon>Bacteria</taxon>
        <taxon>Pseudomonadati</taxon>
        <taxon>Bacteroidota</taxon>
        <taxon>Bacteroidia</taxon>
        <taxon>Bacteroidales</taxon>
        <taxon>Rikenellaceae</taxon>
        <taxon>Acetobacteroides</taxon>
    </lineage>
</organism>